<evidence type="ECO:0000256" key="3">
    <source>
        <dbReference type="ARBA" id="ARBA00022692"/>
    </source>
</evidence>
<sequence>MTLMELICLSLFCFISIIFISILLYKNFFYFKLNFNVIFSFLFLLTFYFGFPLTCILTFKFSESIIKSEYLFYTQLSSISFYIVYYIVYNTNFSVLKSTKRRMIFNINKIEINLFCILLMLISIITIFIFFLKNGFLLFKLKSYDQIFSNQVFLVGLKRFFYFFIPAMLIIYFLKPTKKRWFFFLFSTIIFGFFTYFVVGGTRANIIIPFSLFLFIGINRKWIKLWMLIVFFILSIVIMFFLALNRYGINVSWNKLFYIMLYFTRDTFSPWENLALILSYYEKLDFQNLSPIIRDFYVFIPSWVWPERPNVILNSANYFTWKILNNYSGLSISPTLIGSFIIMGGVFFIPLGGIVVGLFIKWFDWIYNLSLRESNRYKASVLKSFCFSLIFNIIVLVREGIDSFVSRFFFFCIIFGFCLIFAKILYCLFENAGVVYVKKNNLKIIIMK</sequence>
<feature type="transmembrane region" description="Helical" evidence="6">
    <location>
        <begin position="336"/>
        <end position="360"/>
    </location>
</feature>
<proteinExistence type="predicted"/>
<name>A0ABP1CE83_9GAMM</name>
<evidence type="ECO:0000256" key="2">
    <source>
        <dbReference type="ARBA" id="ARBA00022519"/>
    </source>
</evidence>
<feature type="transmembrane region" description="Helical" evidence="6">
    <location>
        <begin position="203"/>
        <end position="218"/>
    </location>
</feature>
<feature type="transmembrane region" description="Helical" evidence="6">
    <location>
        <begin position="225"/>
        <end position="244"/>
    </location>
</feature>
<feature type="transmembrane region" description="Helical" evidence="6">
    <location>
        <begin position="407"/>
        <end position="429"/>
    </location>
</feature>
<evidence type="ECO:0000256" key="5">
    <source>
        <dbReference type="ARBA" id="ARBA00023136"/>
    </source>
</evidence>
<evidence type="ECO:0000256" key="6">
    <source>
        <dbReference type="SAM" id="Phobius"/>
    </source>
</evidence>
<keyword evidence="5 6" id="KW-0472">Membrane</keyword>
<feature type="transmembrane region" description="Helical" evidence="6">
    <location>
        <begin position="37"/>
        <end position="59"/>
    </location>
</feature>
<reference evidence="7" key="1">
    <citation type="submission" date="2024-04" db="EMBL/GenBank/DDBJ databases">
        <authorList>
            <person name="Manzano-Marin A."/>
            <person name="Manzano-Marin A."/>
            <person name="Alejandro Manzano Marin A."/>
        </authorList>
    </citation>
    <scope>NUCLEOTIDE SEQUENCE [LARGE SCALE GENOMIC DNA]</scope>
    <source>
        <strain evidence="7">TABTEA</strain>
    </source>
</reference>
<feature type="transmembrane region" description="Helical" evidence="6">
    <location>
        <begin position="110"/>
        <end position="132"/>
    </location>
</feature>
<feature type="transmembrane region" description="Helical" evidence="6">
    <location>
        <begin position="152"/>
        <end position="174"/>
    </location>
</feature>
<feature type="transmembrane region" description="Helical" evidence="6">
    <location>
        <begin position="181"/>
        <end position="197"/>
    </location>
</feature>
<gene>
    <name evidence="7" type="primary">wzyE</name>
    <name evidence="7" type="ORF">PRHACTZTBTEA_518</name>
</gene>
<feature type="transmembrane region" description="Helical" evidence="6">
    <location>
        <begin position="6"/>
        <end position="25"/>
    </location>
</feature>
<dbReference type="EMBL" id="OZ034688">
    <property type="protein sequence ID" value="CAL1329429.1"/>
    <property type="molecule type" value="Genomic_DNA"/>
</dbReference>
<feature type="transmembrane region" description="Helical" evidence="6">
    <location>
        <begin position="71"/>
        <end position="89"/>
    </location>
</feature>
<keyword evidence="3 6" id="KW-0812">Transmembrane</keyword>
<keyword evidence="2" id="KW-0997">Cell inner membrane</keyword>
<evidence type="ECO:0000256" key="4">
    <source>
        <dbReference type="ARBA" id="ARBA00022989"/>
    </source>
</evidence>
<evidence type="ECO:0000256" key="1">
    <source>
        <dbReference type="ARBA" id="ARBA00022475"/>
    </source>
</evidence>
<evidence type="ECO:0000313" key="8">
    <source>
        <dbReference type="Proteomes" id="UP001497533"/>
    </source>
</evidence>
<dbReference type="InterPro" id="IPR010691">
    <property type="entry name" value="WzyE"/>
</dbReference>
<dbReference type="Proteomes" id="UP001497533">
    <property type="component" value="Chromosome"/>
</dbReference>
<feature type="transmembrane region" description="Helical" evidence="6">
    <location>
        <begin position="381"/>
        <end position="401"/>
    </location>
</feature>
<dbReference type="Pfam" id="PF06899">
    <property type="entry name" value="WzyE"/>
    <property type="match status" value="1"/>
</dbReference>
<keyword evidence="8" id="KW-1185">Reference proteome</keyword>
<dbReference type="NCBIfam" id="NF002820">
    <property type="entry name" value="PRK02975.1"/>
    <property type="match status" value="1"/>
</dbReference>
<organism evidence="7 8">
    <name type="scientific">Candidatus Providencia siddallii</name>
    <dbReference type="NCBI Taxonomy" id="1715285"/>
    <lineage>
        <taxon>Bacteria</taxon>
        <taxon>Pseudomonadati</taxon>
        <taxon>Pseudomonadota</taxon>
        <taxon>Gammaproteobacteria</taxon>
        <taxon>Enterobacterales</taxon>
        <taxon>Morganellaceae</taxon>
        <taxon>Providencia</taxon>
    </lineage>
</organism>
<accession>A0ABP1CE83</accession>
<protein>
    <submittedName>
        <fullName evidence="7">ECA polymerase</fullName>
    </submittedName>
</protein>
<dbReference type="RefSeq" id="WP_341764892.1">
    <property type="nucleotide sequence ID" value="NZ_OZ034688.1"/>
</dbReference>
<keyword evidence="1" id="KW-1003">Cell membrane</keyword>
<evidence type="ECO:0000313" key="7">
    <source>
        <dbReference type="EMBL" id="CAL1329429.1"/>
    </source>
</evidence>
<keyword evidence="4 6" id="KW-1133">Transmembrane helix</keyword>